<organism evidence="2 3">
    <name type="scientific">Caenorhabditis elegans</name>
    <dbReference type="NCBI Taxonomy" id="6239"/>
    <lineage>
        <taxon>Eukaryota</taxon>
        <taxon>Metazoa</taxon>
        <taxon>Ecdysozoa</taxon>
        <taxon>Nematoda</taxon>
        <taxon>Chromadorea</taxon>
        <taxon>Rhabditida</taxon>
        <taxon>Rhabditina</taxon>
        <taxon>Rhabditomorpha</taxon>
        <taxon>Rhabditoidea</taxon>
        <taxon>Rhabditidae</taxon>
        <taxon>Peloderinae</taxon>
        <taxon>Caenorhabditis</taxon>
    </lineage>
</organism>
<dbReference type="GeneID" id="188467"/>
<dbReference type="FunCoup" id="O17375">
    <property type="interactions" value="2"/>
</dbReference>
<dbReference type="InterPro" id="IPR002918">
    <property type="entry name" value="Lipase_EstA/Esterase_EstB"/>
</dbReference>
<dbReference type="STRING" id="6239.T13B5.5.1"/>
<dbReference type="AlphaFoldDB" id="O17375"/>
<dbReference type="EMBL" id="BX284602">
    <property type="protein sequence ID" value="CCD63489.1"/>
    <property type="molecule type" value="Genomic_DNA"/>
</dbReference>
<dbReference type="CTD" id="188467"/>
<keyword evidence="1" id="KW-0732">Signal</keyword>
<dbReference type="WormBase" id="T13B5.5">
    <property type="protein sequence ID" value="CE13611"/>
    <property type="gene ID" value="WBGene00020472"/>
    <property type="gene designation" value="lips-11"/>
</dbReference>
<evidence type="ECO:0007829" key="5">
    <source>
        <dbReference type="PeptideAtlas" id="O17375"/>
    </source>
</evidence>
<evidence type="ECO:0000313" key="2">
    <source>
        <dbReference type="EMBL" id="CCD63489.1"/>
    </source>
</evidence>
<evidence type="ECO:0000256" key="1">
    <source>
        <dbReference type="SAM" id="SignalP"/>
    </source>
</evidence>
<dbReference type="PANTHER" id="PTHR32015">
    <property type="entry name" value="FASTING INDUCED LIPASE"/>
    <property type="match status" value="1"/>
</dbReference>
<dbReference type="IntAct" id="O17375">
    <property type="interactions" value="1"/>
</dbReference>
<dbReference type="SUPFAM" id="SSF53474">
    <property type="entry name" value="alpha/beta-Hydrolases"/>
    <property type="match status" value="1"/>
</dbReference>
<keyword evidence="5" id="KW-1267">Proteomics identification</keyword>
<dbReference type="UCSC" id="T13B5.5">
    <property type="organism name" value="c. elegans"/>
</dbReference>
<sequence length="288" mass="31604">MKILFNSIALVVLATIVQAEFSDSFRNYFAGQPELLKVLSRNDLFGAIGSFGGGRHVGGTQTRRVPLIIVHGGGLSAQQYIKYKDEFIKRGYSAETVYATSWGIPAHTYEPNLEMTCEYVKQIRKLIIAVSKFTNNRVNIVAYGTGSPIARKAVIGGNCVDTNEDLGVPLTASVRAFVSVRDHSSSNSNSKFIFSGQNGGILCDPSGDKRATCLNMDIGLNCGSKFIRDINAIDKRVALFHIDSIVPLLLQKTSCGSDPYTIPYSKVYEYDFNGVEQNVNRVVEILKK</sequence>
<keyword evidence="3" id="KW-1185">Reference proteome</keyword>
<dbReference type="PANTHER" id="PTHR32015:SF7">
    <property type="entry name" value="LIPASE RELATED"/>
    <property type="match status" value="1"/>
</dbReference>
<dbReference type="Proteomes" id="UP000001940">
    <property type="component" value="Chromosome II"/>
</dbReference>
<dbReference type="PeptideAtlas" id="O17375"/>
<dbReference type="PIR" id="T32459">
    <property type="entry name" value="T32459"/>
</dbReference>
<evidence type="ECO:0000313" key="4">
    <source>
        <dbReference type="WormBase" id="T13B5.5"/>
    </source>
</evidence>
<dbReference type="OrthoDB" id="9974421at2759"/>
<feature type="signal peptide" evidence="1">
    <location>
        <begin position="1"/>
        <end position="19"/>
    </location>
</feature>
<dbReference type="GO" id="GO:0016298">
    <property type="term" value="F:lipase activity"/>
    <property type="evidence" value="ECO:0000318"/>
    <property type="project" value="GO_Central"/>
</dbReference>
<dbReference type="FunFam" id="3.40.50.1820:FF:000734">
    <property type="entry name" value="LIPaSe related"/>
    <property type="match status" value="1"/>
</dbReference>
<dbReference type="PhylomeDB" id="O17375"/>
<dbReference type="AGR" id="WB:WBGene00020472"/>
<dbReference type="Gene3D" id="3.40.50.1820">
    <property type="entry name" value="alpha/beta hydrolase"/>
    <property type="match status" value="1"/>
</dbReference>
<name>O17375_CAEEL</name>
<dbReference type="InterPro" id="IPR029058">
    <property type="entry name" value="AB_hydrolase_fold"/>
</dbReference>
<dbReference type="eggNOG" id="ENOG502SK28">
    <property type="taxonomic scope" value="Eukaryota"/>
</dbReference>
<evidence type="ECO:0000313" key="3">
    <source>
        <dbReference type="Proteomes" id="UP000001940"/>
    </source>
</evidence>
<dbReference type="PaxDb" id="6239-T13B5.5"/>
<dbReference type="GO" id="GO:0036498">
    <property type="term" value="P:IRE1-mediated unfolded protein response"/>
    <property type="evidence" value="ECO:0007007"/>
    <property type="project" value="WormBase"/>
</dbReference>
<accession>O17375</accession>
<gene>
    <name evidence="2 4" type="primary">lips-11</name>
    <name evidence="2" type="ORF">CELE_T13B5.5</name>
    <name evidence="4" type="ORF">T13B5.5</name>
</gene>
<feature type="chain" id="PRO_5004157378" evidence="1">
    <location>
        <begin position="20"/>
        <end position="288"/>
    </location>
</feature>
<dbReference type="KEGG" id="cel:CELE_T13B5.5"/>
<dbReference type="InParanoid" id="O17375"/>
<dbReference type="HOGENOM" id="CLU_049494_0_0_1"/>
<dbReference type="Pfam" id="PF01674">
    <property type="entry name" value="Lipase_2"/>
    <property type="match status" value="1"/>
</dbReference>
<reference evidence="2 3" key="1">
    <citation type="journal article" date="1998" name="Science">
        <title>Genome sequence of the nematode C. elegans: a platform for investigating biology.</title>
        <authorList>
            <consortium name="The C. elegans sequencing consortium"/>
            <person name="Sulson J.E."/>
            <person name="Waterston R."/>
        </authorList>
    </citation>
    <scope>NUCLEOTIDE SEQUENCE [LARGE SCALE GENOMIC DNA]</scope>
    <source>
        <strain evidence="2 3">Bristol N2</strain>
    </source>
</reference>
<protein>
    <submittedName>
        <fullName evidence="2">LIPaSe related</fullName>
    </submittedName>
</protein>
<dbReference type="Bgee" id="WBGene00020472">
    <property type="expression patterns" value="Expressed in adult organism"/>
</dbReference>
<dbReference type="GO" id="GO:0016042">
    <property type="term" value="P:lipid catabolic process"/>
    <property type="evidence" value="ECO:0000318"/>
    <property type="project" value="GO_Central"/>
</dbReference>
<dbReference type="RefSeq" id="NP_493914.1">
    <property type="nucleotide sequence ID" value="NM_061513.2"/>
</dbReference>
<proteinExistence type="evidence at protein level"/>